<accession>A0A0M4L6K9</accession>
<dbReference type="KEGG" id="tsn:W908_08570"/>
<comment type="similarity">
    <text evidence="1">Belongs to the enoyl-CoA hydratase/isomerase family.</text>
</comment>
<name>A0A0M4L6K9_9GAMM</name>
<dbReference type="InterPro" id="IPR029045">
    <property type="entry name" value="ClpP/crotonase-like_dom_sf"/>
</dbReference>
<dbReference type="CDD" id="cd06558">
    <property type="entry name" value="crotonase-like"/>
    <property type="match status" value="1"/>
</dbReference>
<dbReference type="Gene3D" id="3.90.226.10">
    <property type="entry name" value="2-enoyl-CoA Hydratase, Chain A, domain 1"/>
    <property type="match status" value="1"/>
</dbReference>
<dbReference type="RefSeq" id="WP_053820731.1">
    <property type="nucleotide sequence ID" value="NZ_CP006911.1"/>
</dbReference>
<dbReference type="PATRIC" id="fig|1125411.7.peg.1684"/>
<proteinExistence type="inferred from homology"/>
<reference evidence="7 8" key="1">
    <citation type="journal article" date="2015" name="Genome Announc.">
        <title>Genome Sequence of 'Candidatus Thioglobus singularis' Strain PS1, a Mixotroph from the SUP05 Clade of Marine Gammaproteobacteria.</title>
        <authorList>
            <person name="Marshall K.T."/>
            <person name="Morris R.M."/>
        </authorList>
    </citation>
    <scope>NUCLEOTIDE SEQUENCE [LARGE SCALE GENOMIC DNA]</scope>
    <source>
        <strain evidence="7 8">PS1</strain>
    </source>
</reference>
<evidence type="ECO:0000256" key="3">
    <source>
        <dbReference type="ARBA" id="ARBA00022946"/>
    </source>
</evidence>
<evidence type="ECO:0000313" key="7">
    <source>
        <dbReference type="EMBL" id="ALE02550.1"/>
    </source>
</evidence>
<keyword evidence="3" id="KW-0809">Transit peptide</keyword>
<evidence type="ECO:0000313" key="8">
    <source>
        <dbReference type="Proteomes" id="UP000068905"/>
    </source>
</evidence>
<dbReference type="InterPro" id="IPR001753">
    <property type="entry name" value="Enoyl-CoA_hydra/iso"/>
</dbReference>
<dbReference type="NCBIfam" id="NF006008">
    <property type="entry name" value="PRK08139.1"/>
    <property type="match status" value="1"/>
</dbReference>
<dbReference type="InterPro" id="IPR014748">
    <property type="entry name" value="Enoyl-CoA_hydra_C"/>
</dbReference>
<evidence type="ECO:0000256" key="5">
    <source>
        <dbReference type="ARBA" id="ARBA00037410"/>
    </source>
</evidence>
<dbReference type="SUPFAM" id="SSF52096">
    <property type="entry name" value="ClpP/crotonase"/>
    <property type="match status" value="1"/>
</dbReference>
<dbReference type="Pfam" id="PF00378">
    <property type="entry name" value="ECH_1"/>
    <property type="match status" value="1"/>
</dbReference>
<gene>
    <name evidence="7" type="ORF">W908_08570</name>
</gene>
<sequence>MSSNNNNEANTDDSILLEEFIDNGLYRLTLNDTKKRNALSEEMMAKLKSLLTDSTDNKSIRVIIIAGNGPAFCSGHDLKQMTAGRDNDDQGLTYFKKVFASCSELMQMIVEHPKPIIAEVSGVAAAAGCQLVACCDLAVAGKSARFITPGVNIGLFCSTPMVALSRNVSNKAAMEMLLTGEMVSADKAEHIGLINRVTDDADLKQETTALAELIASKSSLTLKIGKEAFYKQKDMPLSEAYDFASKVMVENMLEHDAKEGIGSFLEKRKPKWQN</sequence>
<dbReference type="Gene3D" id="1.10.12.10">
    <property type="entry name" value="Lyase 2-enoyl-coa Hydratase, Chain A, domain 2"/>
    <property type="match status" value="1"/>
</dbReference>
<evidence type="ECO:0000256" key="6">
    <source>
        <dbReference type="ARBA" id="ARBA00040545"/>
    </source>
</evidence>
<dbReference type="OrthoDB" id="9807606at2"/>
<protein>
    <recommendedName>
        <fullName evidence="6">Enoyl-CoA hydratase domain-containing protein 3, mitochondrial</fullName>
    </recommendedName>
</protein>
<dbReference type="InterPro" id="IPR052377">
    <property type="entry name" value="Mitochondrial_ECH-domain"/>
</dbReference>
<dbReference type="GO" id="GO:0006631">
    <property type="term" value="P:fatty acid metabolic process"/>
    <property type="evidence" value="ECO:0007669"/>
    <property type="project" value="UniProtKB-KW"/>
</dbReference>
<dbReference type="Proteomes" id="UP000068905">
    <property type="component" value="Chromosome"/>
</dbReference>
<dbReference type="PANTHER" id="PTHR43602:SF1">
    <property type="entry name" value="ENOYL-COA HYDRATASE DOMAIN-CONTAINING PROTEIN 3, MITOCHONDRIAL"/>
    <property type="match status" value="1"/>
</dbReference>
<dbReference type="PANTHER" id="PTHR43602">
    <property type="match status" value="1"/>
</dbReference>
<organism evidence="7 8">
    <name type="scientific">Candidatus Pseudothioglobus singularis PS1</name>
    <dbReference type="NCBI Taxonomy" id="1125411"/>
    <lineage>
        <taxon>Bacteria</taxon>
        <taxon>Pseudomonadati</taxon>
        <taxon>Pseudomonadota</taxon>
        <taxon>Gammaproteobacteria</taxon>
        <taxon>Candidatus Pseudothioglobaceae</taxon>
        <taxon>Candidatus Pseudothioglobus</taxon>
    </lineage>
</organism>
<dbReference type="AlphaFoldDB" id="A0A0M4L6K9"/>
<evidence type="ECO:0000256" key="4">
    <source>
        <dbReference type="ARBA" id="ARBA00023098"/>
    </source>
</evidence>
<dbReference type="EMBL" id="CP006911">
    <property type="protein sequence ID" value="ALE02550.1"/>
    <property type="molecule type" value="Genomic_DNA"/>
</dbReference>
<keyword evidence="8" id="KW-1185">Reference proteome</keyword>
<evidence type="ECO:0000256" key="1">
    <source>
        <dbReference type="ARBA" id="ARBA00005254"/>
    </source>
</evidence>
<keyword evidence="4" id="KW-0443">Lipid metabolism</keyword>
<evidence type="ECO:0000256" key="2">
    <source>
        <dbReference type="ARBA" id="ARBA00022832"/>
    </source>
</evidence>
<dbReference type="GO" id="GO:0016836">
    <property type="term" value="F:hydro-lyase activity"/>
    <property type="evidence" value="ECO:0007669"/>
    <property type="project" value="TreeGrafter"/>
</dbReference>
<comment type="function">
    <text evidence="5">May play a role in fatty acid biosynthesis and insulin sensitivity.</text>
</comment>
<dbReference type="STRING" id="1125411.W908_08570"/>
<keyword evidence="2" id="KW-0276">Fatty acid metabolism</keyword>